<evidence type="ECO:0000313" key="3">
    <source>
        <dbReference type="Proteomes" id="UP001162164"/>
    </source>
</evidence>
<accession>A0ABQ9J3A7</accession>
<name>A0ABQ9J3A7_9CUCU</name>
<dbReference type="Proteomes" id="UP001162164">
    <property type="component" value="Unassembled WGS sequence"/>
</dbReference>
<keyword evidence="3" id="KW-1185">Reference proteome</keyword>
<proteinExistence type="predicted"/>
<reference evidence="2" key="1">
    <citation type="journal article" date="2023" name="Insect Mol. Biol.">
        <title>Genome sequencing provides insights into the evolution of gene families encoding plant cell wall-degrading enzymes in longhorned beetles.</title>
        <authorList>
            <person name="Shin N.R."/>
            <person name="Okamura Y."/>
            <person name="Kirsch R."/>
            <person name="Pauchet Y."/>
        </authorList>
    </citation>
    <scope>NUCLEOTIDE SEQUENCE</scope>
    <source>
        <strain evidence="2">MMC_N1</strain>
    </source>
</reference>
<feature type="region of interest" description="Disordered" evidence="1">
    <location>
        <begin position="42"/>
        <end position="79"/>
    </location>
</feature>
<evidence type="ECO:0000313" key="2">
    <source>
        <dbReference type="EMBL" id="KAJ8972467.1"/>
    </source>
</evidence>
<sequence length="79" mass="8921">MCTYTLQPSNRRHSLVLDDVFLTNVVDKPPLKREDSFLQRFSTRQIPEAQETVEDTGSEGGTAEVEAQNSRPEIESDLP</sequence>
<protein>
    <submittedName>
        <fullName evidence="2">Uncharacterized protein</fullName>
    </submittedName>
</protein>
<comment type="caution">
    <text evidence="2">The sequence shown here is derived from an EMBL/GenBank/DDBJ whole genome shotgun (WGS) entry which is preliminary data.</text>
</comment>
<dbReference type="EMBL" id="JAPWTJ010001339">
    <property type="protein sequence ID" value="KAJ8972467.1"/>
    <property type="molecule type" value="Genomic_DNA"/>
</dbReference>
<evidence type="ECO:0000256" key="1">
    <source>
        <dbReference type="SAM" id="MobiDB-lite"/>
    </source>
</evidence>
<organism evidence="2 3">
    <name type="scientific">Molorchus minor</name>
    <dbReference type="NCBI Taxonomy" id="1323400"/>
    <lineage>
        <taxon>Eukaryota</taxon>
        <taxon>Metazoa</taxon>
        <taxon>Ecdysozoa</taxon>
        <taxon>Arthropoda</taxon>
        <taxon>Hexapoda</taxon>
        <taxon>Insecta</taxon>
        <taxon>Pterygota</taxon>
        <taxon>Neoptera</taxon>
        <taxon>Endopterygota</taxon>
        <taxon>Coleoptera</taxon>
        <taxon>Polyphaga</taxon>
        <taxon>Cucujiformia</taxon>
        <taxon>Chrysomeloidea</taxon>
        <taxon>Cerambycidae</taxon>
        <taxon>Lamiinae</taxon>
        <taxon>Monochamini</taxon>
        <taxon>Molorchus</taxon>
    </lineage>
</organism>
<gene>
    <name evidence="2" type="ORF">NQ317_016600</name>
</gene>